<reference evidence="1 4" key="2">
    <citation type="submission" date="2020-07" db="EMBL/GenBank/DDBJ databases">
        <authorList>
            <person name="Feng H."/>
        </authorList>
    </citation>
    <scope>NUCLEOTIDE SEQUENCE [LARGE SCALE GENOMIC DNA]</scope>
    <source>
        <strain evidence="4">s-12</strain>
        <strain evidence="1">S-12</strain>
    </source>
</reference>
<evidence type="ECO:0000313" key="3">
    <source>
        <dbReference type="Proteomes" id="UP000472971"/>
    </source>
</evidence>
<dbReference type="EMBL" id="JAAIWN010000004">
    <property type="protein sequence ID" value="NEY80484.1"/>
    <property type="molecule type" value="Genomic_DNA"/>
</dbReference>
<sequence>MNMLFAAILFLTSWFYTPVQTPTIPVEVESIDLNLKENELGLTFFFLSDGEATLIQHGNGENILINTGGEGTEKELERLLELYDVKNISAIVLTKISSYCNVNLKWLIEQYDVNELIASSYIVQGLKQQYAHLQMKELKTGTKQQILPHLVLESLFDGNKKDEGTDISFRFFNHRIFYMSSTSKRAEQSLMDQQLSDVNVVKLPGFGEESGISEKLIKHMDPQVAILFYSNEVKPSSELFKKLSDTWIDVYFTKKHGTVSLKFTNSNYDIITISNDNQFE</sequence>
<keyword evidence="2" id="KW-0067">ATP-binding</keyword>
<proteinExistence type="predicted"/>
<dbReference type="GO" id="GO:0004386">
    <property type="term" value="F:helicase activity"/>
    <property type="evidence" value="ECO:0007669"/>
    <property type="project" value="UniProtKB-KW"/>
</dbReference>
<dbReference type="InterPro" id="IPR052159">
    <property type="entry name" value="Competence_DNA_uptake"/>
</dbReference>
<dbReference type="SUPFAM" id="SSF56281">
    <property type="entry name" value="Metallo-hydrolase/oxidoreductase"/>
    <property type="match status" value="1"/>
</dbReference>
<protein>
    <submittedName>
        <fullName evidence="2">ATP-dependent DNA helicase</fullName>
    </submittedName>
</protein>
<evidence type="ECO:0000313" key="4">
    <source>
        <dbReference type="Proteomes" id="UP000570010"/>
    </source>
</evidence>
<keyword evidence="2" id="KW-0347">Helicase</keyword>
<dbReference type="AlphaFoldDB" id="A0A6B3VYP3"/>
<dbReference type="InterPro" id="IPR036866">
    <property type="entry name" value="RibonucZ/Hydroxyglut_hydro"/>
</dbReference>
<dbReference type="PANTHER" id="PTHR30619:SF1">
    <property type="entry name" value="RECOMBINATION PROTEIN 2"/>
    <property type="match status" value="1"/>
</dbReference>
<dbReference type="Gene3D" id="3.60.15.10">
    <property type="entry name" value="Ribonuclease Z/Hydroxyacylglutathione hydrolase-like"/>
    <property type="match status" value="1"/>
</dbReference>
<evidence type="ECO:0000313" key="1">
    <source>
        <dbReference type="EMBL" id="MBA4536110.1"/>
    </source>
</evidence>
<keyword evidence="3" id="KW-1185">Reference proteome</keyword>
<organism evidence="2 3">
    <name type="scientific">Bacillus aquiflavi</name>
    <dbReference type="NCBI Taxonomy" id="2672567"/>
    <lineage>
        <taxon>Bacteria</taxon>
        <taxon>Bacillati</taxon>
        <taxon>Bacillota</taxon>
        <taxon>Bacilli</taxon>
        <taxon>Bacillales</taxon>
        <taxon>Bacillaceae</taxon>
        <taxon>Bacillus</taxon>
    </lineage>
</organism>
<name>A0A6B3VYP3_9BACI</name>
<dbReference type="EMBL" id="JACEIO010000004">
    <property type="protein sequence ID" value="MBA4536110.1"/>
    <property type="molecule type" value="Genomic_DNA"/>
</dbReference>
<evidence type="ECO:0000313" key="2">
    <source>
        <dbReference type="EMBL" id="NEY80484.1"/>
    </source>
</evidence>
<dbReference type="Proteomes" id="UP000472971">
    <property type="component" value="Unassembled WGS sequence"/>
</dbReference>
<keyword evidence="2" id="KW-0547">Nucleotide-binding</keyword>
<dbReference type="RefSeq" id="WP_163239935.1">
    <property type="nucleotide sequence ID" value="NZ_CP082780.1"/>
</dbReference>
<dbReference type="Proteomes" id="UP000570010">
    <property type="component" value="Unassembled WGS sequence"/>
</dbReference>
<gene>
    <name evidence="2" type="ORF">G4D64_02870</name>
    <name evidence="1" type="ORF">H1Z61_02875</name>
</gene>
<dbReference type="PANTHER" id="PTHR30619">
    <property type="entry name" value="DNA INTERNALIZATION/COMPETENCE PROTEIN COMEC/REC2"/>
    <property type="match status" value="1"/>
</dbReference>
<accession>A0A6B3VYP3</accession>
<reference evidence="2 3" key="1">
    <citation type="submission" date="2020-02" db="EMBL/GenBank/DDBJ databases">
        <title>Bacillus aquiflavi sp. nov., isolated from yellow water of strong flavor Chinese baijiu in Yibin region of China.</title>
        <authorList>
            <person name="Xie J."/>
        </authorList>
    </citation>
    <scope>NUCLEOTIDE SEQUENCE [LARGE SCALE GENOMIC DNA]</scope>
    <source>
        <strain evidence="2 3">3H-10</strain>
    </source>
</reference>
<comment type="caution">
    <text evidence="2">The sequence shown here is derived from an EMBL/GenBank/DDBJ whole genome shotgun (WGS) entry which is preliminary data.</text>
</comment>
<keyword evidence="2" id="KW-0378">Hydrolase</keyword>